<keyword evidence="7" id="KW-0249">Electron transport</keyword>
<dbReference type="RefSeq" id="WP_277595905.1">
    <property type="nucleotide sequence ID" value="NZ_JAMBPX010000011.1"/>
</dbReference>
<evidence type="ECO:0000313" key="9">
    <source>
        <dbReference type="EMBL" id="MDG0860386.1"/>
    </source>
</evidence>
<keyword evidence="6" id="KW-0288">FMN</keyword>
<reference evidence="9" key="1">
    <citation type="submission" date="2022-05" db="EMBL/GenBank/DDBJ databases">
        <title>Comparative genomics of Staphylococcus equorum isolates.</title>
        <authorList>
            <person name="Luelf R.H."/>
        </authorList>
    </citation>
    <scope>NUCLEOTIDE SEQUENCE</scope>
    <source>
        <strain evidence="9">TMW 2.2343</strain>
    </source>
</reference>
<dbReference type="PANTHER" id="PTHR42809">
    <property type="entry name" value="FLAVODOXIN 2"/>
    <property type="match status" value="1"/>
</dbReference>
<dbReference type="InterPro" id="IPR050619">
    <property type="entry name" value="Flavodoxin"/>
</dbReference>
<comment type="function">
    <text evidence="2">Low-potential electron donor to a number of redox enzymes.</text>
</comment>
<dbReference type="PANTHER" id="PTHR42809:SF1">
    <property type="entry name" value="FLAVODOXIN 1"/>
    <property type="match status" value="1"/>
</dbReference>
<comment type="cofactor">
    <cofactor evidence="1">
        <name>FMN</name>
        <dbReference type="ChEBI" id="CHEBI:58210"/>
    </cofactor>
</comment>
<gene>
    <name evidence="9" type="ORF">M4L21_13715</name>
</gene>
<evidence type="ECO:0000256" key="6">
    <source>
        <dbReference type="ARBA" id="ARBA00022643"/>
    </source>
</evidence>
<name>A0A9X4LAQ7_9STAP</name>
<dbReference type="SUPFAM" id="SSF52218">
    <property type="entry name" value="Flavoproteins"/>
    <property type="match status" value="1"/>
</dbReference>
<proteinExistence type="inferred from homology"/>
<sequence>MKQLVIYTSLTGNTKTFVDYLISKSKNDVDVGDFSTDISSYNRIAIGTYTWGNGNIPRKMKKFLIENKDNFKDKEIFLFGSGNSVYPKFCGAVNGMKIITTDCGASIIGEFKFEQRFNPEELTNEDHNLLNNIITKWNG</sequence>
<evidence type="ECO:0000256" key="5">
    <source>
        <dbReference type="ARBA" id="ARBA00022630"/>
    </source>
</evidence>
<protein>
    <submittedName>
        <fullName evidence="9">Flavodoxin domain-containing protein</fullName>
    </submittedName>
</protein>
<dbReference type="Pfam" id="PF00258">
    <property type="entry name" value="Flavodoxin_1"/>
    <property type="match status" value="1"/>
</dbReference>
<dbReference type="PROSITE" id="PS50902">
    <property type="entry name" value="FLAVODOXIN_LIKE"/>
    <property type="match status" value="1"/>
</dbReference>
<dbReference type="GO" id="GO:0016651">
    <property type="term" value="F:oxidoreductase activity, acting on NAD(P)H"/>
    <property type="evidence" value="ECO:0007669"/>
    <property type="project" value="UniProtKB-ARBA"/>
</dbReference>
<evidence type="ECO:0000256" key="4">
    <source>
        <dbReference type="ARBA" id="ARBA00022448"/>
    </source>
</evidence>
<dbReference type="GO" id="GO:0010181">
    <property type="term" value="F:FMN binding"/>
    <property type="evidence" value="ECO:0007669"/>
    <property type="project" value="InterPro"/>
</dbReference>
<comment type="caution">
    <text evidence="9">The sequence shown here is derived from an EMBL/GenBank/DDBJ whole genome shotgun (WGS) entry which is preliminary data.</text>
</comment>
<organism evidence="9 10">
    <name type="scientific">Staphylococcus equorum</name>
    <dbReference type="NCBI Taxonomy" id="246432"/>
    <lineage>
        <taxon>Bacteria</taxon>
        <taxon>Bacillati</taxon>
        <taxon>Bacillota</taxon>
        <taxon>Bacilli</taxon>
        <taxon>Bacillales</taxon>
        <taxon>Staphylococcaceae</taxon>
        <taxon>Staphylococcus</taxon>
    </lineage>
</organism>
<dbReference type="EMBL" id="JAMBPX010000011">
    <property type="protein sequence ID" value="MDG0860386.1"/>
    <property type="molecule type" value="Genomic_DNA"/>
</dbReference>
<accession>A0A9X4LAQ7</accession>
<comment type="similarity">
    <text evidence="3">Belongs to the flavodoxin family.</text>
</comment>
<dbReference type="AlphaFoldDB" id="A0A9X4LAQ7"/>
<evidence type="ECO:0000313" key="10">
    <source>
        <dbReference type="Proteomes" id="UP001152302"/>
    </source>
</evidence>
<dbReference type="Proteomes" id="UP001152302">
    <property type="component" value="Unassembled WGS sequence"/>
</dbReference>
<evidence type="ECO:0000256" key="1">
    <source>
        <dbReference type="ARBA" id="ARBA00001917"/>
    </source>
</evidence>
<feature type="domain" description="Flavodoxin-like" evidence="8">
    <location>
        <begin position="3"/>
        <end position="139"/>
    </location>
</feature>
<evidence type="ECO:0000256" key="2">
    <source>
        <dbReference type="ARBA" id="ARBA00003297"/>
    </source>
</evidence>
<dbReference type="Gene3D" id="3.40.50.360">
    <property type="match status" value="1"/>
</dbReference>
<keyword evidence="4" id="KW-0813">Transport</keyword>
<evidence type="ECO:0000256" key="7">
    <source>
        <dbReference type="ARBA" id="ARBA00022982"/>
    </source>
</evidence>
<evidence type="ECO:0000256" key="3">
    <source>
        <dbReference type="ARBA" id="ARBA00005267"/>
    </source>
</evidence>
<dbReference type="InterPro" id="IPR029039">
    <property type="entry name" value="Flavoprotein-like_sf"/>
</dbReference>
<keyword evidence="5" id="KW-0285">Flavoprotein</keyword>
<evidence type="ECO:0000259" key="8">
    <source>
        <dbReference type="PROSITE" id="PS50902"/>
    </source>
</evidence>
<dbReference type="InterPro" id="IPR008254">
    <property type="entry name" value="Flavodoxin/NO_synth"/>
</dbReference>